<feature type="domain" description="Coenzyme Q-binding protein COQ10 START" evidence="2">
    <location>
        <begin position="12"/>
        <end position="141"/>
    </location>
</feature>
<name>A0AA95SLP0_9BURK</name>
<proteinExistence type="inferred from homology"/>
<gene>
    <name evidence="3" type="ORF">PFX98_16355</name>
</gene>
<dbReference type="InterPro" id="IPR023393">
    <property type="entry name" value="START-like_dom_sf"/>
</dbReference>
<dbReference type="PANTHER" id="PTHR12901:SF10">
    <property type="entry name" value="COENZYME Q-BINDING PROTEIN COQ10, MITOCHONDRIAL"/>
    <property type="match status" value="1"/>
</dbReference>
<dbReference type="RefSeq" id="WP_285231550.1">
    <property type="nucleotide sequence ID" value="NZ_CP116346.1"/>
</dbReference>
<dbReference type="AlphaFoldDB" id="A0AA95SLP0"/>
<reference evidence="3" key="1">
    <citation type="submission" date="2023-01" db="EMBL/GenBank/DDBJ databases">
        <title>Whole genome sequence of Paucibacter sp. S2-9 isolated from pond sediment.</title>
        <authorList>
            <person name="Jung J.Y."/>
        </authorList>
    </citation>
    <scope>NUCLEOTIDE SEQUENCE</scope>
    <source>
        <strain evidence="3">S2-9</strain>
    </source>
</reference>
<dbReference type="GO" id="GO:0045333">
    <property type="term" value="P:cellular respiration"/>
    <property type="evidence" value="ECO:0007669"/>
    <property type="project" value="InterPro"/>
</dbReference>
<organism evidence="3 4">
    <name type="scientific">Paucibacter sediminis</name>
    <dbReference type="NCBI Taxonomy" id="3019553"/>
    <lineage>
        <taxon>Bacteria</taxon>
        <taxon>Pseudomonadati</taxon>
        <taxon>Pseudomonadota</taxon>
        <taxon>Betaproteobacteria</taxon>
        <taxon>Burkholderiales</taxon>
        <taxon>Sphaerotilaceae</taxon>
        <taxon>Roseateles</taxon>
    </lineage>
</organism>
<dbReference type="GO" id="GO:0048039">
    <property type="term" value="F:ubiquinone binding"/>
    <property type="evidence" value="ECO:0007669"/>
    <property type="project" value="InterPro"/>
</dbReference>
<dbReference type="PANTHER" id="PTHR12901">
    <property type="entry name" value="SPERM PROTEIN HOMOLOG"/>
    <property type="match status" value="1"/>
</dbReference>
<sequence>MKHVKKSVLLWYSPREMYELVTAVTRYPEFLPWCERAEVSDEHEAGMTARLGLAYAGVRHAFTTRNTHEAPHRVQMSLVDGPFSSLDGVWSFLPLGKPGGEGEQLACKIEFELSYAFSSMALEAVVSPVFDRIANTFVDSFVQRAEAVYGPR</sequence>
<protein>
    <submittedName>
        <fullName evidence="3">Type II toxin-antitoxin system RatA family toxin</fullName>
    </submittedName>
</protein>
<accession>A0AA95SLP0</accession>
<evidence type="ECO:0000313" key="4">
    <source>
        <dbReference type="Proteomes" id="UP001177769"/>
    </source>
</evidence>
<dbReference type="KEGG" id="pais:PFX98_16355"/>
<dbReference type="Proteomes" id="UP001177769">
    <property type="component" value="Chromosome"/>
</dbReference>
<comment type="similarity">
    <text evidence="1">Belongs to the ribosome association toxin RatA family.</text>
</comment>
<keyword evidence="4" id="KW-1185">Reference proteome</keyword>
<dbReference type="EMBL" id="CP116346">
    <property type="protein sequence ID" value="WIT10477.1"/>
    <property type="molecule type" value="Genomic_DNA"/>
</dbReference>
<dbReference type="CDD" id="cd07813">
    <property type="entry name" value="COQ10p_like"/>
    <property type="match status" value="1"/>
</dbReference>
<dbReference type="Gene3D" id="3.30.530.20">
    <property type="match status" value="1"/>
</dbReference>
<evidence type="ECO:0000313" key="3">
    <source>
        <dbReference type="EMBL" id="WIT10477.1"/>
    </source>
</evidence>
<dbReference type="InterPro" id="IPR044996">
    <property type="entry name" value="COQ10-like"/>
</dbReference>
<evidence type="ECO:0000256" key="1">
    <source>
        <dbReference type="ARBA" id="ARBA00008918"/>
    </source>
</evidence>
<evidence type="ECO:0000259" key="2">
    <source>
        <dbReference type="Pfam" id="PF03364"/>
    </source>
</evidence>
<dbReference type="InterPro" id="IPR005031">
    <property type="entry name" value="COQ10_START"/>
</dbReference>
<dbReference type="SUPFAM" id="SSF55961">
    <property type="entry name" value="Bet v1-like"/>
    <property type="match status" value="1"/>
</dbReference>
<dbReference type="Pfam" id="PF03364">
    <property type="entry name" value="Polyketide_cyc"/>
    <property type="match status" value="1"/>
</dbReference>